<dbReference type="PANTHER" id="PTHR48022:SF28">
    <property type="entry name" value="MAJOR FACILITATOR SUPERFAMILY (MFS) PROFILE DOMAIN-CONTAINING PROTEIN-RELATED"/>
    <property type="match status" value="1"/>
</dbReference>
<dbReference type="PROSITE" id="PS50850">
    <property type="entry name" value="MFS"/>
    <property type="match status" value="1"/>
</dbReference>
<evidence type="ECO:0000256" key="7">
    <source>
        <dbReference type="SAM" id="Phobius"/>
    </source>
</evidence>
<dbReference type="Pfam" id="PF00083">
    <property type="entry name" value="Sugar_tr"/>
    <property type="match status" value="1"/>
</dbReference>
<comment type="similarity">
    <text evidence="2">Belongs to the major facilitator superfamily. Sugar transporter (TC 2.A.1.1) family.</text>
</comment>
<evidence type="ECO:0000313" key="10">
    <source>
        <dbReference type="Proteomes" id="UP000532311"/>
    </source>
</evidence>
<accession>A0A8H5YWM1</accession>
<dbReference type="SUPFAM" id="SSF103473">
    <property type="entry name" value="MFS general substrate transporter"/>
    <property type="match status" value="1"/>
</dbReference>
<keyword evidence="3" id="KW-0813">Transport</keyword>
<feature type="transmembrane region" description="Helical" evidence="7">
    <location>
        <begin position="81"/>
        <end position="100"/>
    </location>
</feature>
<dbReference type="AlphaFoldDB" id="A0A8H5YWM1"/>
<evidence type="ECO:0000256" key="4">
    <source>
        <dbReference type="ARBA" id="ARBA00022692"/>
    </source>
</evidence>
<keyword evidence="6 7" id="KW-0472">Membrane</keyword>
<dbReference type="InterPro" id="IPR003663">
    <property type="entry name" value="Sugar/inositol_transpt"/>
</dbReference>
<feature type="transmembrane region" description="Helical" evidence="7">
    <location>
        <begin position="50"/>
        <end position="69"/>
    </location>
</feature>
<dbReference type="Proteomes" id="UP000532311">
    <property type="component" value="Unassembled WGS sequence"/>
</dbReference>
<protein>
    <submittedName>
        <fullName evidence="9">Sugar transporter STL1</fullName>
    </submittedName>
</protein>
<dbReference type="InterPro" id="IPR050360">
    <property type="entry name" value="MFS_Sugar_Transporters"/>
</dbReference>
<name>A0A8H5YWM1_9HYPO</name>
<comment type="subcellular location">
    <subcellularLocation>
        <location evidence="1">Membrane</location>
        <topology evidence="1">Multi-pass membrane protein</topology>
    </subcellularLocation>
</comment>
<feature type="transmembrane region" description="Helical" evidence="7">
    <location>
        <begin position="106"/>
        <end position="126"/>
    </location>
</feature>
<evidence type="ECO:0000256" key="5">
    <source>
        <dbReference type="ARBA" id="ARBA00022989"/>
    </source>
</evidence>
<dbReference type="InterPro" id="IPR020846">
    <property type="entry name" value="MFS_dom"/>
</dbReference>
<gene>
    <name evidence="9" type="ORF">FGLOB1_912</name>
</gene>
<evidence type="ECO:0000259" key="8">
    <source>
        <dbReference type="PROSITE" id="PS50850"/>
    </source>
</evidence>
<sequence>MELQGQSLILTVSVLTSLGFMLIGYDNGLMGGLVNTTAFKDTFDSPDSDMIGVIVAIYEIGCFFGAVFSSIWGEKLGRRRSVFVGCVFLIIGAVLQAASYTRAMMIVGRIVAGVGMGTVNSTVPVMQAEFSPKSSRGIFVCAQLSTLNFGIFLVYWIDYALSSHTGSYAWRVPVILQCVPILAIMGLLFVIPETPRWLAAHDRPEECLKVLARIQGTSTDDPQVQVLHSVITQTVAYETSIGAGSWKDLLKEDSIKSRKRLLLACFLQAAQQLVLVRFAYTYPI</sequence>
<dbReference type="PANTHER" id="PTHR48022">
    <property type="entry name" value="PLASTIDIC GLUCOSE TRANSPORTER 4"/>
    <property type="match status" value="1"/>
</dbReference>
<evidence type="ECO:0000313" key="9">
    <source>
        <dbReference type="EMBL" id="KAF5719994.1"/>
    </source>
</evidence>
<keyword evidence="10" id="KW-1185">Reference proteome</keyword>
<dbReference type="PRINTS" id="PR00171">
    <property type="entry name" value="SUGRTRNSPORT"/>
</dbReference>
<dbReference type="GO" id="GO:0016020">
    <property type="term" value="C:membrane"/>
    <property type="evidence" value="ECO:0007669"/>
    <property type="project" value="UniProtKB-SubCell"/>
</dbReference>
<feature type="transmembrane region" description="Helical" evidence="7">
    <location>
        <begin position="169"/>
        <end position="191"/>
    </location>
</feature>
<dbReference type="GO" id="GO:0005351">
    <property type="term" value="F:carbohydrate:proton symporter activity"/>
    <property type="evidence" value="ECO:0007669"/>
    <property type="project" value="TreeGrafter"/>
</dbReference>
<evidence type="ECO:0000256" key="2">
    <source>
        <dbReference type="ARBA" id="ARBA00010992"/>
    </source>
</evidence>
<organism evidence="9 10">
    <name type="scientific">Fusarium globosum</name>
    <dbReference type="NCBI Taxonomy" id="78864"/>
    <lineage>
        <taxon>Eukaryota</taxon>
        <taxon>Fungi</taxon>
        <taxon>Dikarya</taxon>
        <taxon>Ascomycota</taxon>
        <taxon>Pezizomycotina</taxon>
        <taxon>Sordariomycetes</taxon>
        <taxon>Hypocreomycetidae</taxon>
        <taxon>Hypocreales</taxon>
        <taxon>Nectriaceae</taxon>
        <taxon>Fusarium</taxon>
        <taxon>Fusarium fujikuroi species complex</taxon>
    </lineage>
</organism>
<keyword evidence="9" id="KW-0762">Sugar transport</keyword>
<evidence type="ECO:0000256" key="1">
    <source>
        <dbReference type="ARBA" id="ARBA00004141"/>
    </source>
</evidence>
<dbReference type="Gene3D" id="1.20.1250.20">
    <property type="entry name" value="MFS general substrate transporter like domains"/>
    <property type="match status" value="1"/>
</dbReference>
<feature type="domain" description="Major facilitator superfamily (MFS) profile" evidence="8">
    <location>
        <begin position="12"/>
        <end position="284"/>
    </location>
</feature>
<proteinExistence type="inferred from homology"/>
<keyword evidence="4 7" id="KW-0812">Transmembrane</keyword>
<evidence type="ECO:0000256" key="3">
    <source>
        <dbReference type="ARBA" id="ARBA00022448"/>
    </source>
</evidence>
<dbReference type="EMBL" id="JAAQPF010000025">
    <property type="protein sequence ID" value="KAF5719994.1"/>
    <property type="molecule type" value="Genomic_DNA"/>
</dbReference>
<dbReference type="InterPro" id="IPR005828">
    <property type="entry name" value="MFS_sugar_transport-like"/>
</dbReference>
<dbReference type="InterPro" id="IPR036259">
    <property type="entry name" value="MFS_trans_sf"/>
</dbReference>
<reference evidence="9 10" key="1">
    <citation type="submission" date="2020-05" db="EMBL/GenBank/DDBJ databases">
        <title>Identification and distribution of gene clusters putatively required for synthesis of sphingolipid metabolism inhibitors in phylogenetically diverse species of the filamentous fungus Fusarium.</title>
        <authorList>
            <person name="Kim H.-S."/>
            <person name="Busman M."/>
            <person name="Brown D.W."/>
            <person name="Divon H."/>
            <person name="Uhlig S."/>
            <person name="Proctor R.H."/>
        </authorList>
    </citation>
    <scope>NUCLEOTIDE SEQUENCE [LARGE SCALE GENOMIC DNA]</scope>
    <source>
        <strain evidence="9 10">NRRL 26131</strain>
    </source>
</reference>
<keyword evidence="5 7" id="KW-1133">Transmembrane helix</keyword>
<feature type="transmembrane region" description="Helical" evidence="7">
    <location>
        <begin position="138"/>
        <end position="157"/>
    </location>
</feature>
<feature type="transmembrane region" description="Helical" evidence="7">
    <location>
        <begin position="7"/>
        <end position="25"/>
    </location>
</feature>
<comment type="caution">
    <text evidence="9">The sequence shown here is derived from an EMBL/GenBank/DDBJ whole genome shotgun (WGS) entry which is preliminary data.</text>
</comment>
<evidence type="ECO:0000256" key="6">
    <source>
        <dbReference type="ARBA" id="ARBA00023136"/>
    </source>
</evidence>